<gene>
    <name evidence="1" type="ORF">SPHINGO391_410118</name>
</gene>
<dbReference type="AlphaFoldDB" id="A0A5E7YYN6"/>
<evidence type="ECO:0000313" key="2">
    <source>
        <dbReference type="Proteomes" id="UP000326857"/>
    </source>
</evidence>
<sequence length="79" mass="8032">MSFPNLAGVPFLLPARVKGAREAVARETLIEIIALIDALPTGTPGDSGSLSDADTAQTKAWAQSVISALPTSGADHGNC</sequence>
<dbReference type="EMBL" id="CABVLI010000036">
    <property type="protein sequence ID" value="VVT11813.1"/>
    <property type="molecule type" value="Genomic_DNA"/>
</dbReference>
<dbReference type="RefSeq" id="WP_151990623.1">
    <property type="nucleotide sequence ID" value="NZ_LR701528.1"/>
</dbReference>
<proteinExistence type="predicted"/>
<accession>A0A5E7YYN6</accession>
<dbReference type="Proteomes" id="UP000326857">
    <property type="component" value="Unassembled WGS sequence"/>
</dbReference>
<evidence type="ECO:0000313" key="1">
    <source>
        <dbReference type="EMBL" id="VVT11813.1"/>
    </source>
</evidence>
<name>A0A5E7YYN6_9SPHN</name>
<reference evidence="1 2" key="1">
    <citation type="submission" date="2019-09" db="EMBL/GenBank/DDBJ databases">
        <authorList>
            <person name="Dittami M. S."/>
        </authorList>
    </citation>
    <scope>NUCLEOTIDE SEQUENCE [LARGE SCALE GENOMIC DNA]</scope>
    <source>
        <strain evidence="1">SPHINGO391</strain>
    </source>
</reference>
<organism evidence="1 2">
    <name type="scientific">Sphingomonas aurantiaca</name>
    <dbReference type="NCBI Taxonomy" id="185949"/>
    <lineage>
        <taxon>Bacteria</taxon>
        <taxon>Pseudomonadati</taxon>
        <taxon>Pseudomonadota</taxon>
        <taxon>Alphaproteobacteria</taxon>
        <taxon>Sphingomonadales</taxon>
        <taxon>Sphingomonadaceae</taxon>
        <taxon>Sphingomonas</taxon>
    </lineage>
</organism>
<protein>
    <submittedName>
        <fullName evidence="1">Uncharacterized protein</fullName>
    </submittedName>
</protein>